<protein>
    <submittedName>
        <fullName evidence="1">Uncharacterized protein</fullName>
    </submittedName>
</protein>
<dbReference type="Proteomes" id="UP001140234">
    <property type="component" value="Unassembled WGS sequence"/>
</dbReference>
<organism evidence="1 2">
    <name type="scientific">Coemansia nantahalensis</name>
    <dbReference type="NCBI Taxonomy" id="2789366"/>
    <lineage>
        <taxon>Eukaryota</taxon>
        <taxon>Fungi</taxon>
        <taxon>Fungi incertae sedis</taxon>
        <taxon>Zoopagomycota</taxon>
        <taxon>Kickxellomycotina</taxon>
        <taxon>Kickxellomycetes</taxon>
        <taxon>Kickxellales</taxon>
        <taxon>Kickxellaceae</taxon>
        <taxon>Coemansia</taxon>
    </lineage>
</organism>
<keyword evidence="2" id="KW-1185">Reference proteome</keyword>
<comment type="caution">
    <text evidence="1">The sequence shown here is derived from an EMBL/GenBank/DDBJ whole genome shotgun (WGS) entry which is preliminary data.</text>
</comment>
<gene>
    <name evidence="1" type="ORF">IWQ57_005437</name>
</gene>
<dbReference type="EMBL" id="JANBUJ010002616">
    <property type="protein sequence ID" value="KAJ2763792.1"/>
    <property type="molecule type" value="Genomic_DNA"/>
</dbReference>
<evidence type="ECO:0000313" key="2">
    <source>
        <dbReference type="Proteomes" id="UP001140234"/>
    </source>
</evidence>
<feature type="non-terminal residue" evidence="1">
    <location>
        <position position="351"/>
    </location>
</feature>
<accession>A0ACC1JMT4</accession>
<proteinExistence type="predicted"/>
<reference evidence="1" key="1">
    <citation type="submission" date="2022-07" db="EMBL/GenBank/DDBJ databases">
        <title>Phylogenomic reconstructions and comparative analyses of Kickxellomycotina fungi.</title>
        <authorList>
            <person name="Reynolds N.K."/>
            <person name="Stajich J.E."/>
            <person name="Barry K."/>
            <person name="Grigoriev I.V."/>
            <person name="Crous P."/>
            <person name="Smith M.E."/>
        </authorList>
    </citation>
    <scope>NUCLEOTIDE SEQUENCE</scope>
    <source>
        <strain evidence="1">CBS 109366</strain>
    </source>
</reference>
<name>A0ACC1JMT4_9FUNG</name>
<sequence length="351" mass="38684">MLDASCMGLPAVELRQRGAVRKGANLPDDILFVIFKHAGRRARYTPDRWKRSLPLLAVCRDWRRAARPLVYRHLCIVCGDSGTLRQRPDPDGPASEPTDTPLATNLTLAAELGLLGLVRHMELTLNYVQDPFPCLGRVAAMLGASGRRWPAVRKLRVQLECSPYVRHQDPGDIARYAAEIADAAGMLSRLMPGLTVLESRGIDNNHVASALFGSLGGIYAGQATQIVSSNPLAVDDVHTFSRLTRLDIDMCGSTAYLLPKVSPLPLVSLRLCRVPHSYDWANFAAEDPARAVVFANLRALRLSYQHSPQRNEPVSPDANRRAIHGRLEFPRLTSLNITNYLGRSPILDCSV</sequence>
<evidence type="ECO:0000313" key="1">
    <source>
        <dbReference type="EMBL" id="KAJ2763792.1"/>
    </source>
</evidence>